<protein>
    <recommendedName>
        <fullName evidence="4">CSC1/OSCA1-like cytosolic domain-containing protein</fullName>
    </recommendedName>
</protein>
<feature type="transmembrane region" description="Helical" evidence="3">
    <location>
        <begin position="131"/>
        <end position="153"/>
    </location>
</feature>
<dbReference type="GO" id="GO:0005227">
    <property type="term" value="F:calcium-activated cation channel activity"/>
    <property type="evidence" value="ECO:0007669"/>
    <property type="project" value="InterPro"/>
</dbReference>
<dbReference type="GO" id="GO:0005886">
    <property type="term" value="C:plasma membrane"/>
    <property type="evidence" value="ECO:0007669"/>
    <property type="project" value="TreeGrafter"/>
</dbReference>
<accession>A0A7S0D102</accession>
<feature type="transmembrane region" description="Helical" evidence="3">
    <location>
        <begin position="959"/>
        <end position="978"/>
    </location>
</feature>
<dbReference type="InterPro" id="IPR012677">
    <property type="entry name" value="Nucleotide-bd_a/b_plait_sf"/>
</dbReference>
<sequence>MAYGRPSKERYAAEKAPATPTKDAPAEKSSAKATPGSMFGRLTRGFGSASKLAGAKDPSVDPLTGKKLSKRAVARLRGVYIPPSVEEAMENRDEEHPRVQGPRGPEPYPLSIGTGDLGVEMGPGIALYFNFLQWMAVMFFVLFLLNFPTILVANAAKYYGPFSASRNSTGYQAVWDGAVAGDFDFASTTFGSIAPDDVEEGDWLIYNGFKSWGFVVHVTKVHFLYGCAAMDLLGVFLFFVVMFFFRRRQKAIVKSVDEDSIEISDYSVTVKGLPEDATDKEEVRCFFELKFGKVVDAVLAKNDGVLLTLYRKRGALSMKYDETHSKYIRKGAKSAQKLMEKIQGKIADIDKRIAKIKSKRNFKTKLAFVTFSDEESMLDCLEASPRTWLGRWMMPPEEKFRGTHAYTVEEAPAPTDVMFENLDVSPRSRFYRRLVIVLVTLALLVLSFAAITAISVLKVRLSMSTAMDPRALALDIGGEGGGAFGTTASRAAGGETPDAITLRDDFDGTTAFQPVCEPELALCESAYSDSGLLSVMRWGAPLDVVSVVSPMSESEKLVKVKSLMKEIAACARDPRGCSAARGEAAQKTRKCHACYCAGLQYARFPTSTETHRAGDLVVSAMTDKEVADLREQCDAFLTEPGSLERGLLFLAVAAVTIVNSGLKMIVQAVSAFERPDSFIELQKNIAEKVFAAQFFNTAVSSLVINAALPELVRGVPLLDGAVFNGVHRDFDQRWYESIGGPLMVTMFVNTVGPVGGNLAAELLGGVNRFLGRMTAWTQHALDASYLGPEFDIATRYGEVLMCVTVTMMYGSGMPLLYAFACFFCVTIAYFDKRHLLRVCRRPPRYGTSLAFLALAVVPWSGFVHLLFGMWMHTHFLTPSVASAAGGGYGDVFGEDPYESAIAKNATRDAFATVLAQGASLEEILAIAKNASETAAASRRAGYAPIPDEINRRILQANGFPFFFAALLFLASFIALKILSTFWATFKSVLPCLSTLPCLVEDLTFEGVPTFEVALMTDKLVGAHTYEMRDMPKYKDFFFESKSPATTPKKKTKGGANGAFADNDLSRDDVSDSDTSDDSVSLGDISALLRSAGTGGVGSVAGSPLGGGFGAGAGGGLRAAYAANRDGENGVSLFSAPTEARDDGGVIGGRPTPLSVVNGPARAPAPAEMRRGRETWGKTTTGGDAPRGGIGRNTRA</sequence>
<organism evidence="5">
    <name type="scientific">Micromonas pusilla</name>
    <name type="common">Picoplanktonic green alga</name>
    <name type="synonym">Chromulina pusilla</name>
    <dbReference type="NCBI Taxonomy" id="38833"/>
    <lineage>
        <taxon>Eukaryota</taxon>
        <taxon>Viridiplantae</taxon>
        <taxon>Chlorophyta</taxon>
        <taxon>Mamiellophyceae</taxon>
        <taxon>Mamiellales</taxon>
        <taxon>Mamiellaceae</taxon>
        <taxon>Micromonas</taxon>
    </lineage>
</organism>
<feature type="transmembrane region" description="Helical" evidence="3">
    <location>
        <begin position="807"/>
        <end position="830"/>
    </location>
</feature>
<feature type="region of interest" description="Disordered" evidence="2">
    <location>
        <begin position="1"/>
        <end position="41"/>
    </location>
</feature>
<dbReference type="InterPro" id="IPR035979">
    <property type="entry name" value="RBD_domain_sf"/>
</dbReference>
<dbReference type="GO" id="GO:0003676">
    <property type="term" value="F:nucleic acid binding"/>
    <property type="evidence" value="ECO:0007669"/>
    <property type="project" value="InterPro"/>
</dbReference>
<dbReference type="InterPro" id="IPR027815">
    <property type="entry name" value="CSC1/OSCA1-like_cyt"/>
</dbReference>
<keyword evidence="3" id="KW-0812">Transmembrane</keyword>
<feature type="transmembrane region" description="Helical" evidence="3">
    <location>
        <begin position="851"/>
        <end position="871"/>
    </location>
</feature>
<dbReference type="AlphaFoldDB" id="A0A7S0D102"/>
<feature type="compositionally biased region" description="Gly residues" evidence="2">
    <location>
        <begin position="1184"/>
        <end position="1195"/>
    </location>
</feature>
<evidence type="ECO:0000259" key="4">
    <source>
        <dbReference type="Pfam" id="PF14703"/>
    </source>
</evidence>
<keyword evidence="1" id="KW-0175">Coiled coil</keyword>
<evidence type="ECO:0000256" key="3">
    <source>
        <dbReference type="SAM" id="Phobius"/>
    </source>
</evidence>
<dbReference type="Pfam" id="PF14703">
    <property type="entry name" value="PHM7_cyt"/>
    <property type="match status" value="1"/>
</dbReference>
<reference evidence="5" key="1">
    <citation type="submission" date="2021-01" db="EMBL/GenBank/DDBJ databases">
        <authorList>
            <person name="Corre E."/>
            <person name="Pelletier E."/>
            <person name="Niang G."/>
            <person name="Scheremetjew M."/>
            <person name="Finn R."/>
            <person name="Kale V."/>
            <person name="Holt S."/>
            <person name="Cochrane G."/>
            <person name="Meng A."/>
            <person name="Brown T."/>
            <person name="Cohen L."/>
        </authorList>
    </citation>
    <scope>NUCLEOTIDE SEQUENCE</scope>
    <source>
        <strain evidence="5">CCAC1681</strain>
    </source>
</reference>
<feature type="region of interest" description="Disordered" evidence="2">
    <location>
        <begin position="1141"/>
        <end position="1195"/>
    </location>
</feature>
<dbReference type="Gene3D" id="3.30.70.330">
    <property type="match status" value="1"/>
</dbReference>
<feature type="compositionally biased region" description="Basic and acidic residues" evidence="2">
    <location>
        <begin position="1"/>
        <end position="13"/>
    </location>
</feature>
<gene>
    <name evidence="5" type="ORF">MSP1401_LOCUS5904</name>
</gene>
<evidence type="ECO:0000313" key="5">
    <source>
        <dbReference type="EMBL" id="CAD8439705.1"/>
    </source>
</evidence>
<dbReference type="EMBL" id="HBEN01007206">
    <property type="protein sequence ID" value="CAD8439705.1"/>
    <property type="molecule type" value="Transcribed_RNA"/>
</dbReference>
<dbReference type="InterPro" id="IPR045122">
    <property type="entry name" value="Csc1-like"/>
</dbReference>
<evidence type="ECO:0000256" key="1">
    <source>
        <dbReference type="SAM" id="Coils"/>
    </source>
</evidence>
<keyword evidence="3" id="KW-1133">Transmembrane helix</keyword>
<dbReference type="SUPFAM" id="SSF54928">
    <property type="entry name" value="RNA-binding domain, RBD"/>
    <property type="match status" value="1"/>
</dbReference>
<proteinExistence type="predicted"/>
<name>A0A7S0D102_MICPS</name>
<feature type="domain" description="CSC1/OSCA1-like cytosolic" evidence="4">
    <location>
        <begin position="265"/>
        <end position="421"/>
    </location>
</feature>
<keyword evidence="3" id="KW-0472">Membrane</keyword>
<feature type="transmembrane region" description="Helical" evidence="3">
    <location>
        <begin position="434"/>
        <end position="457"/>
    </location>
</feature>
<dbReference type="PANTHER" id="PTHR13018:SF135">
    <property type="entry name" value="CSC1_OSCA1-LIKE 7TM REGION DOMAIN-CONTAINING PROTEIN"/>
    <property type="match status" value="1"/>
</dbReference>
<evidence type="ECO:0000256" key="2">
    <source>
        <dbReference type="SAM" id="MobiDB-lite"/>
    </source>
</evidence>
<feature type="transmembrane region" description="Helical" evidence="3">
    <location>
        <begin position="223"/>
        <end position="245"/>
    </location>
</feature>
<feature type="coiled-coil region" evidence="1">
    <location>
        <begin position="332"/>
        <end position="359"/>
    </location>
</feature>
<feature type="compositionally biased region" description="Low complexity" evidence="2">
    <location>
        <begin position="14"/>
        <end position="23"/>
    </location>
</feature>
<dbReference type="PANTHER" id="PTHR13018">
    <property type="entry name" value="PROBABLE MEMBRANE PROTEIN DUF221-RELATED"/>
    <property type="match status" value="1"/>
</dbReference>
<feature type="region of interest" description="Disordered" evidence="2">
    <location>
        <begin position="1045"/>
        <end position="1079"/>
    </location>
</feature>